<dbReference type="Proteomes" id="UP000518752">
    <property type="component" value="Unassembled WGS sequence"/>
</dbReference>
<feature type="compositionally biased region" description="Polar residues" evidence="1">
    <location>
        <begin position="70"/>
        <end position="100"/>
    </location>
</feature>
<dbReference type="AlphaFoldDB" id="A0A8H5FKB6"/>
<reference evidence="2 3" key="1">
    <citation type="journal article" date="2020" name="ISME J.">
        <title>Uncovering the hidden diversity of litter-decomposition mechanisms in mushroom-forming fungi.</title>
        <authorList>
            <person name="Floudas D."/>
            <person name="Bentzer J."/>
            <person name="Ahren D."/>
            <person name="Johansson T."/>
            <person name="Persson P."/>
            <person name="Tunlid A."/>
        </authorList>
    </citation>
    <scope>NUCLEOTIDE SEQUENCE [LARGE SCALE GENOMIC DNA]</scope>
    <source>
        <strain evidence="2 3">CBS 406.79</strain>
    </source>
</reference>
<comment type="caution">
    <text evidence="2">The sequence shown here is derived from an EMBL/GenBank/DDBJ whole genome shotgun (WGS) entry which is preliminary data.</text>
</comment>
<feature type="region of interest" description="Disordered" evidence="1">
    <location>
        <begin position="31"/>
        <end position="127"/>
    </location>
</feature>
<keyword evidence="3" id="KW-1185">Reference proteome</keyword>
<sequence>MFIAPSHHDHCVKSTTAQLTSLFALGANTNSSNSSLLPSPPAGTTTLPNSAKPTSSGEPSSSDSIPEVTSPESTFPDTLSGSQTSPISSATTSQVSVIDLQSSRISSTSSATTSQVSSVVSDSQSSQTLPISFATTSQASSIDSPSSQTSAISSVTTSQVSSIALQSSQTLSESLSPKASSSQISSALSSSSQTVASRTHAPTASPVSVTDHILPSALIAGPETSNSEWTNNKMIPSQKSSMIRSVADPPVFRNPPRLLTASLNTEAPLPSACTSDDASALETRLDTLQDTVTQVVGYIQHIQAQMEYESSEAVDRPPTYALEEP</sequence>
<feature type="compositionally biased region" description="Low complexity" evidence="1">
    <location>
        <begin position="50"/>
        <end position="66"/>
    </location>
</feature>
<organism evidence="2 3">
    <name type="scientific">Collybiopsis confluens</name>
    <dbReference type="NCBI Taxonomy" id="2823264"/>
    <lineage>
        <taxon>Eukaryota</taxon>
        <taxon>Fungi</taxon>
        <taxon>Dikarya</taxon>
        <taxon>Basidiomycota</taxon>
        <taxon>Agaricomycotina</taxon>
        <taxon>Agaricomycetes</taxon>
        <taxon>Agaricomycetidae</taxon>
        <taxon>Agaricales</taxon>
        <taxon>Marasmiineae</taxon>
        <taxon>Omphalotaceae</taxon>
        <taxon>Collybiopsis</taxon>
    </lineage>
</organism>
<protein>
    <submittedName>
        <fullName evidence="2">Uncharacterized protein</fullName>
    </submittedName>
</protein>
<evidence type="ECO:0000313" key="2">
    <source>
        <dbReference type="EMBL" id="KAF5339959.1"/>
    </source>
</evidence>
<feature type="compositionally biased region" description="Low complexity" evidence="1">
    <location>
        <begin position="101"/>
        <end position="127"/>
    </location>
</feature>
<proteinExistence type="predicted"/>
<gene>
    <name evidence="2" type="ORF">D9757_014570</name>
</gene>
<evidence type="ECO:0000313" key="3">
    <source>
        <dbReference type="Proteomes" id="UP000518752"/>
    </source>
</evidence>
<name>A0A8H5FKB6_9AGAR</name>
<dbReference type="EMBL" id="JAACJN010000540">
    <property type="protein sequence ID" value="KAF5339959.1"/>
    <property type="molecule type" value="Genomic_DNA"/>
</dbReference>
<evidence type="ECO:0000256" key="1">
    <source>
        <dbReference type="SAM" id="MobiDB-lite"/>
    </source>
</evidence>
<accession>A0A8H5FKB6</accession>